<evidence type="ECO:0000313" key="4">
    <source>
        <dbReference type="Proteomes" id="UP000001514"/>
    </source>
</evidence>
<dbReference type="InParanoid" id="D8QVI9"/>
<reference evidence="3 4" key="1">
    <citation type="journal article" date="2011" name="Science">
        <title>The Selaginella genome identifies genetic changes associated with the evolution of vascular plants.</title>
        <authorList>
            <person name="Banks J.A."/>
            <person name="Nishiyama T."/>
            <person name="Hasebe M."/>
            <person name="Bowman J.L."/>
            <person name="Gribskov M."/>
            <person name="dePamphilis C."/>
            <person name="Albert V.A."/>
            <person name="Aono N."/>
            <person name="Aoyama T."/>
            <person name="Ambrose B.A."/>
            <person name="Ashton N.W."/>
            <person name="Axtell M.J."/>
            <person name="Barker E."/>
            <person name="Barker M.S."/>
            <person name="Bennetzen J.L."/>
            <person name="Bonawitz N.D."/>
            <person name="Chapple C."/>
            <person name="Cheng C."/>
            <person name="Correa L.G."/>
            <person name="Dacre M."/>
            <person name="DeBarry J."/>
            <person name="Dreyer I."/>
            <person name="Elias M."/>
            <person name="Engstrom E.M."/>
            <person name="Estelle M."/>
            <person name="Feng L."/>
            <person name="Finet C."/>
            <person name="Floyd S.K."/>
            <person name="Frommer W.B."/>
            <person name="Fujita T."/>
            <person name="Gramzow L."/>
            <person name="Gutensohn M."/>
            <person name="Harholt J."/>
            <person name="Hattori M."/>
            <person name="Heyl A."/>
            <person name="Hirai T."/>
            <person name="Hiwatashi Y."/>
            <person name="Ishikawa M."/>
            <person name="Iwata M."/>
            <person name="Karol K.G."/>
            <person name="Koehler B."/>
            <person name="Kolukisaoglu U."/>
            <person name="Kubo M."/>
            <person name="Kurata T."/>
            <person name="Lalonde S."/>
            <person name="Li K."/>
            <person name="Li Y."/>
            <person name="Litt A."/>
            <person name="Lyons E."/>
            <person name="Manning G."/>
            <person name="Maruyama T."/>
            <person name="Michael T.P."/>
            <person name="Mikami K."/>
            <person name="Miyazaki S."/>
            <person name="Morinaga S."/>
            <person name="Murata T."/>
            <person name="Mueller-Roeber B."/>
            <person name="Nelson D.R."/>
            <person name="Obara M."/>
            <person name="Oguri Y."/>
            <person name="Olmstead R.G."/>
            <person name="Onodera N."/>
            <person name="Petersen B.L."/>
            <person name="Pils B."/>
            <person name="Prigge M."/>
            <person name="Rensing S.A."/>
            <person name="Riano-Pachon D.M."/>
            <person name="Roberts A.W."/>
            <person name="Sato Y."/>
            <person name="Scheller H.V."/>
            <person name="Schulz B."/>
            <person name="Schulz C."/>
            <person name="Shakirov E.V."/>
            <person name="Shibagaki N."/>
            <person name="Shinohara N."/>
            <person name="Shippen D.E."/>
            <person name="Soerensen I."/>
            <person name="Sotooka R."/>
            <person name="Sugimoto N."/>
            <person name="Sugita M."/>
            <person name="Sumikawa N."/>
            <person name="Tanurdzic M."/>
            <person name="Theissen G."/>
            <person name="Ulvskov P."/>
            <person name="Wakazuki S."/>
            <person name="Weng J.K."/>
            <person name="Willats W.W."/>
            <person name="Wipf D."/>
            <person name="Wolf P.G."/>
            <person name="Yang L."/>
            <person name="Zimmer A.D."/>
            <person name="Zhu Q."/>
            <person name="Mitros T."/>
            <person name="Hellsten U."/>
            <person name="Loque D."/>
            <person name="Otillar R."/>
            <person name="Salamov A."/>
            <person name="Schmutz J."/>
            <person name="Shapiro H."/>
            <person name="Lindquist E."/>
            <person name="Lucas S."/>
            <person name="Rokhsar D."/>
            <person name="Grigoriev I.V."/>
        </authorList>
    </citation>
    <scope>NUCLEOTIDE SEQUENCE [LARGE SCALE GENOMIC DNA]</scope>
</reference>
<proteinExistence type="predicted"/>
<sequence>MPPFQRFAIAIALALLIVAKVDAQVARKENIKYLGCAVCEQISKQLFEKVSEKKSIKKKLSEFEIIELAENICNVKKRESEWMFFLDIVREGNKLKLVEQPEEGECNTKCRTIERTCQEVIGDHDTDIAEFIHTHLRDLSEEAIFKSLCKEVTKSCSSKLPALPKTLDLGEPFTPKPTKDADMARLMRSMGDMPGGQGMKMYSKDDLMNMNNYPAGDPDDDDDDDDTDEGSKLQSLLKISKTPQKQNLKNPANPKNQPKRSMLTQVLDHVQSIGRDTLSSARKTKDKVTKYVKRWWRRAKSSKQRQAQKVDL</sequence>
<evidence type="ECO:0008006" key="5">
    <source>
        <dbReference type="Google" id="ProtNLM"/>
    </source>
</evidence>
<evidence type="ECO:0000256" key="1">
    <source>
        <dbReference type="SAM" id="MobiDB-lite"/>
    </source>
</evidence>
<evidence type="ECO:0000256" key="2">
    <source>
        <dbReference type="SAM" id="SignalP"/>
    </source>
</evidence>
<protein>
    <recommendedName>
        <fullName evidence="5">Saposin B-type domain-containing protein</fullName>
    </recommendedName>
</protein>
<dbReference type="HOGENOM" id="CLU_080030_0_0_1"/>
<gene>
    <name evidence="3" type="ORF">SELMODRAFT_404499</name>
</gene>
<keyword evidence="2" id="KW-0732">Signal</keyword>
<feature type="compositionally biased region" description="Polar residues" evidence="1">
    <location>
        <begin position="241"/>
        <end position="256"/>
    </location>
</feature>
<dbReference type="AlphaFoldDB" id="D8QVI9"/>
<keyword evidence="4" id="KW-1185">Reference proteome</keyword>
<dbReference type="KEGG" id="smo:SELMODRAFT_404499"/>
<dbReference type="FunCoup" id="D8QVI9">
    <property type="interactions" value="624"/>
</dbReference>
<dbReference type="EMBL" id="GL377567">
    <property type="protein sequence ID" value="EFJ36464.1"/>
    <property type="molecule type" value="Genomic_DNA"/>
</dbReference>
<accession>D8QVI9</accession>
<dbReference type="PANTHER" id="PTHR36058:SF1">
    <property type="entry name" value="NUCLEOPHOSMIN"/>
    <property type="match status" value="1"/>
</dbReference>
<organism evidence="4">
    <name type="scientific">Selaginella moellendorffii</name>
    <name type="common">Spikemoss</name>
    <dbReference type="NCBI Taxonomy" id="88036"/>
    <lineage>
        <taxon>Eukaryota</taxon>
        <taxon>Viridiplantae</taxon>
        <taxon>Streptophyta</taxon>
        <taxon>Embryophyta</taxon>
        <taxon>Tracheophyta</taxon>
        <taxon>Lycopodiopsida</taxon>
        <taxon>Selaginellales</taxon>
        <taxon>Selaginellaceae</taxon>
        <taxon>Selaginella</taxon>
    </lineage>
</organism>
<dbReference type="OMA" id="IMKSMEG"/>
<dbReference type="Gramene" id="EFJ36464">
    <property type="protein sequence ID" value="EFJ36464"/>
    <property type="gene ID" value="SELMODRAFT_404499"/>
</dbReference>
<dbReference type="eggNOG" id="ENOG502QUBV">
    <property type="taxonomic scope" value="Eukaryota"/>
</dbReference>
<feature type="signal peptide" evidence="2">
    <location>
        <begin position="1"/>
        <end position="23"/>
    </location>
</feature>
<feature type="chain" id="PRO_5003121221" description="Saposin B-type domain-containing protein" evidence="2">
    <location>
        <begin position="24"/>
        <end position="312"/>
    </location>
</feature>
<feature type="compositionally biased region" description="Acidic residues" evidence="1">
    <location>
        <begin position="217"/>
        <end position="228"/>
    </location>
</feature>
<evidence type="ECO:0000313" key="3">
    <source>
        <dbReference type="EMBL" id="EFJ36464.1"/>
    </source>
</evidence>
<dbReference type="Proteomes" id="UP000001514">
    <property type="component" value="Unassembled WGS sequence"/>
</dbReference>
<dbReference type="PANTHER" id="PTHR36058">
    <property type="entry name" value="NUCLEOPHOSMIN"/>
    <property type="match status" value="1"/>
</dbReference>
<feature type="region of interest" description="Disordered" evidence="1">
    <location>
        <begin position="191"/>
        <end position="260"/>
    </location>
</feature>
<name>D8QVI9_SELML</name>